<feature type="domain" description="ABC transmembrane type-2" evidence="9">
    <location>
        <begin position="146"/>
        <end position="374"/>
    </location>
</feature>
<comment type="similarity">
    <text evidence="2">Belongs to the ABC-2 integral membrane protein family.</text>
</comment>
<dbReference type="Pfam" id="PF12698">
    <property type="entry name" value="ABC2_membrane_3"/>
    <property type="match status" value="1"/>
</dbReference>
<keyword evidence="5 8" id="KW-0812">Transmembrane</keyword>
<reference evidence="10" key="1">
    <citation type="submission" date="2021-04" db="EMBL/GenBank/DDBJ databases">
        <title>Draft genome sequence data of methanotrophic Methylovulum sp. strain S1L and Methylomonas sp. strain S2AM isolated from boreal lake water columns.</title>
        <authorList>
            <person name="Rissanen A.J."/>
            <person name="Mangayil R."/>
            <person name="Svenning M.M."/>
            <person name="Khanongnuch R."/>
        </authorList>
    </citation>
    <scope>NUCLEOTIDE SEQUENCE</scope>
    <source>
        <strain evidence="10">S2AM</strain>
    </source>
</reference>
<keyword evidence="7 8" id="KW-0472">Membrane</keyword>
<feature type="transmembrane region" description="Helical" evidence="8">
    <location>
        <begin position="289"/>
        <end position="311"/>
    </location>
</feature>
<feature type="transmembrane region" description="Helical" evidence="8">
    <location>
        <begin position="180"/>
        <end position="202"/>
    </location>
</feature>
<keyword evidence="11" id="KW-1185">Reference proteome</keyword>
<dbReference type="InterPro" id="IPR047817">
    <property type="entry name" value="ABC2_TM_bact-type"/>
</dbReference>
<feature type="transmembrane region" description="Helical" evidence="8">
    <location>
        <begin position="231"/>
        <end position="252"/>
    </location>
</feature>
<keyword evidence="6 8" id="KW-1133">Transmembrane helix</keyword>
<dbReference type="InterPro" id="IPR051449">
    <property type="entry name" value="ABC-2_transporter_component"/>
</dbReference>
<accession>A0A975MQR5</accession>
<keyword evidence="4" id="KW-1003">Cell membrane</keyword>
<dbReference type="KEGG" id="mpad:KEF85_07425"/>
<comment type="subcellular location">
    <subcellularLocation>
        <location evidence="1">Cell membrane</location>
        <topology evidence="1">Multi-pass membrane protein</topology>
    </subcellularLocation>
</comment>
<evidence type="ECO:0000256" key="3">
    <source>
        <dbReference type="ARBA" id="ARBA00022448"/>
    </source>
</evidence>
<feature type="transmembrane region" description="Helical" evidence="8">
    <location>
        <begin position="258"/>
        <end position="282"/>
    </location>
</feature>
<keyword evidence="3" id="KW-0813">Transport</keyword>
<dbReference type="InterPro" id="IPR013525">
    <property type="entry name" value="ABC2_TM"/>
</dbReference>
<dbReference type="PANTHER" id="PTHR30294:SF29">
    <property type="entry name" value="MULTIDRUG ABC TRANSPORTER PERMEASE YBHS-RELATED"/>
    <property type="match status" value="1"/>
</dbReference>
<dbReference type="GO" id="GO:0005886">
    <property type="term" value="C:plasma membrane"/>
    <property type="evidence" value="ECO:0007669"/>
    <property type="project" value="UniProtKB-SubCell"/>
</dbReference>
<dbReference type="GO" id="GO:0140359">
    <property type="term" value="F:ABC-type transporter activity"/>
    <property type="evidence" value="ECO:0007669"/>
    <property type="project" value="InterPro"/>
</dbReference>
<evidence type="ECO:0000313" key="11">
    <source>
        <dbReference type="Proteomes" id="UP000676649"/>
    </source>
</evidence>
<dbReference type="AlphaFoldDB" id="A0A975MQR5"/>
<feature type="transmembrane region" description="Helical" evidence="8">
    <location>
        <begin position="345"/>
        <end position="367"/>
    </location>
</feature>
<dbReference type="EMBL" id="CP073754">
    <property type="protein sequence ID" value="QWF72267.1"/>
    <property type="molecule type" value="Genomic_DNA"/>
</dbReference>
<organism evidence="10 11">
    <name type="scientific">Methylomonas paludis</name>
    <dbReference type="NCBI Taxonomy" id="1173101"/>
    <lineage>
        <taxon>Bacteria</taxon>
        <taxon>Pseudomonadati</taxon>
        <taxon>Pseudomonadota</taxon>
        <taxon>Gammaproteobacteria</taxon>
        <taxon>Methylococcales</taxon>
        <taxon>Methylococcaceae</taxon>
        <taxon>Methylomonas</taxon>
    </lineage>
</organism>
<evidence type="ECO:0000256" key="2">
    <source>
        <dbReference type="ARBA" id="ARBA00007783"/>
    </source>
</evidence>
<evidence type="ECO:0000256" key="8">
    <source>
        <dbReference type="SAM" id="Phobius"/>
    </source>
</evidence>
<evidence type="ECO:0000256" key="7">
    <source>
        <dbReference type="ARBA" id="ARBA00023136"/>
    </source>
</evidence>
<evidence type="ECO:0000256" key="5">
    <source>
        <dbReference type="ARBA" id="ARBA00022692"/>
    </source>
</evidence>
<dbReference type="PROSITE" id="PS51012">
    <property type="entry name" value="ABC_TM2"/>
    <property type="match status" value="1"/>
</dbReference>
<evidence type="ECO:0000256" key="1">
    <source>
        <dbReference type="ARBA" id="ARBA00004651"/>
    </source>
</evidence>
<proteinExistence type="inferred from homology"/>
<evidence type="ECO:0000313" key="10">
    <source>
        <dbReference type="EMBL" id="QWF72267.1"/>
    </source>
</evidence>
<gene>
    <name evidence="10" type="ORF">KEF85_07425</name>
</gene>
<evidence type="ECO:0000256" key="6">
    <source>
        <dbReference type="ARBA" id="ARBA00022989"/>
    </source>
</evidence>
<protein>
    <submittedName>
        <fullName evidence="10">ABC transporter permease</fullName>
    </submittedName>
</protein>
<evidence type="ECO:0000256" key="4">
    <source>
        <dbReference type="ARBA" id="ARBA00022475"/>
    </source>
</evidence>
<evidence type="ECO:0000259" key="9">
    <source>
        <dbReference type="PROSITE" id="PS51012"/>
    </source>
</evidence>
<dbReference type="RefSeq" id="WP_215584590.1">
    <property type="nucleotide sequence ID" value="NZ_CP073754.1"/>
</dbReference>
<feature type="transmembrane region" description="Helical" evidence="8">
    <location>
        <begin position="30"/>
        <end position="48"/>
    </location>
</feature>
<name>A0A975MQR5_9GAMM</name>
<sequence length="376" mass="41744">MQPDQHPVRRRIFALILKESLQMRRDPSSIAIGVLMPVMLVLLFGYGLSLDVKSVPMAIVMEAPSPAATELIAGLELSPYFRPRRVLTMPEALELMNQRQVDAILRLRADFDRQLALGNAEIELLLHGADANYARLVQAYAEGAINQWAQRRFNEGQPSILGPVKIEARLWYNTANNSRYFLVPGLIVQVMTLIGAFLTALVMAREWERGTLEAMFVTPVRVGEIMIGKTVPYFLLGLCGLALCLLSAKYLFDVPVRGSVALLALASMLYLLVSLGIGLLISSAVKNQFIASQIAVLTTFLPAMMLSGFMFDLRSLPVFVRMITYLVPARYFVDLLQTLFLAGDVWAVILPNTAVLIAMAVFFLGFATHITHKQLE</sequence>
<dbReference type="Proteomes" id="UP000676649">
    <property type="component" value="Chromosome"/>
</dbReference>
<dbReference type="PANTHER" id="PTHR30294">
    <property type="entry name" value="MEMBRANE COMPONENT OF ABC TRANSPORTER YHHJ-RELATED"/>
    <property type="match status" value="1"/>
</dbReference>